<evidence type="ECO:0000313" key="2">
    <source>
        <dbReference type="Proteomes" id="UP001175000"/>
    </source>
</evidence>
<protein>
    <submittedName>
        <fullName evidence="1">Uncharacterized protein</fullName>
    </submittedName>
</protein>
<keyword evidence="2" id="KW-1185">Reference proteome</keyword>
<sequence>MPSTLLASQYLQFGHRFSPLKVSGISGPYLAVAVPSRLYFPKTPSKQLNRMRIVIKDNFDVKGIHTAVFNKSVSRLRTGAKTTAPVVSELLAKLEELLGVTETLIDVGKEWTADNPMGTGQVTYKQIHGPASYDYQSEWAKEYGEMFGKAPYLAPAIKNGWTDVKPINPEEVAGAWKQVDAYKKWFQTKYLSADPDTSSIAMMVGRWIWKLNYRDTLNETPNAGRDYGFGQEFSPSFAEPELLIYIWQYEYHSKISQYTPVAVSITGAKGSDRVLLKLAEELLAFACIPATVLTGKTPFPAQEHRLPGDWKL</sequence>
<dbReference type="EMBL" id="JAULSU010000003">
    <property type="protein sequence ID" value="KAK0622497.1"/>
    <property type="molecule type" value="Genomic_DNA"/>
</dbReference>
<dbReference type="Proteomes" id="UP001175000">
    <property type="component" value="Unassembled WGS sequence"/>
</dbReference>
<evidence type="ECO:0000313" key="1">
    <source>
        <dbReference type="EMBL" id="KAK0622497.1"/>
    </source>
</evidence>
<gene>
    <name evidence="1" type="ORF">B0T14DRAFT_563947</name>
</gene>
<organism evidence="1 2">
    <name type="scientific">Immersiella caudata</name>
    <dbReference type="NCBI Taxonomy" id="314043"/>
    <lineage>
        <taxon>Eukaryota</taxon>
        <taxon>Fungi</taxon>
        <taxon>Dikarya</taxon>
        <taxon>Ascomycota</taxon>
        <taxon>Pezizomycotina</taxon>
        <taxon>Sordariomycetes</taxon>
        <taxon>Sordariomycetidae</taxon>
        <taxon>Sordariales</taxon>
        <taxon>Lasiosphaeriaceae</taxon>
        <taxon>Immersiella</taxon>
    </lineage>
</organism>
<reference evidence="1" key="1">
    <citation type="submission" date="2023-06" db="EMBL/GenBank/DDBJ databases">
        <title>Genome-scale phylogeny and comparative genomics of the fungal order Sordariales.</title>
        <authorList>
            <consortium name="Lawrence Berkeley National Laboratory"/>
            <person name="Hensen N."/>
            <person name="Bonometti L."/>
            <person name="Westerberg I."/>
            <person name="Brannstrom I.O."/>
            <person name="Guillou S."/>
            <person name="Cros-Aarteil S."/>
            <person name="Calhoun S."/>
            <person name="Haridas S."/>
            <person name="Kuo A."/>
            <person name="Mondo S."/>
            <person name="Pangilinan J."/>
            <person name="Riley R."/>
            <person name="Labutti K."/>
            <person name="Andreopoulos B."/>
            <person name="Lipzen A."/>
            <person name="Chen C."/>
            <person name="Yanf M."/>
            <person name="Daum C."/>
            <person name="Ng V."/>
            <person name="Clum A."/>
            <person name="Steindorff A."/>
            <person name="Ohm R."/>
            <person name="Martin F."/>
            <person name="Silar P."/>
            <person name="Natvig D."/>
            <person name="Lalanne C."/>
            <person name="Gautier V."/>
            <person name="Ament-Velasquez S.L."/>
            <person name="Kruys A."/>
            <person name="Hutchinson M.I."/>
            <person name="Powell A.J."/>
            <person name="Barry K."/>
            <person name="Miller A.N."/>
            <person name="Grigoriev I.V."/>
            <person name="Debuchy R."/>
            <person name="Gladieux P."/>
            <person name="Thoren M.H."/>
            <person name="Johannesson H."/>
        </authorList>
    </citation>
    <scope>NUCLEOTIDE SEQUENCE</scope>
    <source>
        <strain evidence="1">CBS 606.72</strain>
    </source>
</reference>
<dbReference type="AlphaFoldDB" id="A0AA39WW54"/>
<comment type="caution">
    <text evidence="1">The sequence shown here is derived from an EMBL/GenBank/DDBJ whole genome shotgun (WGS) entry which is preliminary data.</text>
</comment>
<proteinExistence type="predicted"/>
<name>A0AA39WW54_9PEZI</name>
<accession>A0AA39WW54</accession>